<organism evidence="1 2">
    <name type="scientific">Candidatus Saccharimonas aalborgensis</name>
    <dbReference type="NCBI Taxonomy" id="1332188"/>
    <lineage>
        <taxon>Bacteria</taxon>
        <taxon>Candidatus Saccharimonadota</taxon>
        <taxon>Candidatus Saccharimonadia</taxon>
        <taxon>Candidatus Saccharimonadales</taxon>
        <taxon>Candidatus Saccharimonadaceae</taxon>
        <taxon>Candidatus Saccharimonas</taxon>
    </lineage>
</organism>
<reference evidence="1 2" key="1">
    <citation type="journal article" date="2013" name="Nat. Biotechnol.">
        <title>Genome sequences of rare, uncultured bacteria obtained by differential coverage binning of multiple metagenomes.</title>
        <authorList>
            <person name="Albertsen M."/>
            <person name="Hugenholtz P."/>
            <person name="Skarshewski A."/>
            <person name="Nielsen K.L."/>
            <person name="Tyson G.W."/>
            <person name="Nielsen P.H."/>
        </authorList>
    </citation>
    <scope>NUCLEOTIDE SEQUENCE [LARGE SCALE GENOMIC DNA]</scope>
    <source>
        <strain evidence="1">TM71</strain>
    </source>
</reference>
<evidence type="ECO:0000313" key="2">
    <source>
        <dbReference type="Proteomes" id="UP000013893"/>
    </source>
</evidence>
<sequence>MIWTDLYPEAKAYVSGEDDELIASIVEQALSDHAEWVSSHTVRRELAGRAFRLVVDTPKDWDDSVLWVPAEYANGISIPAVARARVIRAMVNPSSKLIYQPNTTCLEDNVNLSNSERTRIRHGDASPLIDRARIEIGEAGEVMTFGPSQGAAIVGPYASHPDTALHSMVVFESPTVVDRSHYELIKAFMTDGKQLAANISLNRQDDAASPLVAAHLESLTARGMMLYGIGAARLDNLAIVGLMRRMRLEYDIRHALDKGAGVAHVWARTGTVSPDEANLNIRTSIEHDRNLTTRYVPIRLTGKYADHSATNVYGLAGATMRAAKEKAT</sequence>
<accession>R4PUD9</accession>
<protein>
    <submittedName>
        <fullName evidence="1">Uncharacterized protein</fullName>
    </submittedName>
</protein>
<evidence type="ECO:0000313" key="1">
    <source>
        <dbReference type="EMBL" id="AGL61740.1"/>
    </source>
</evidence>
<proteinExistence type="predicted"/>
<dbReference type="EMBL" id="CP005957">
    <property type="protein sequence ID" value="AGL61740.1"/>
    <property type="molecule type" value="Genomic_DNA"/>
</dbReference>
<keyword evidence="2" id="KW-1185">Reference proteome</keyword>
<dbReference type="Proteomes" id="UP000013893">
    <property type="component" value="Chromosome"/>
</dbReference>
<dbReference type="HOGENOM" id="CLU_846456_0_0_0"/>
<dbReference type="RefSeq" id="WP_015641191.1">
    <property type="nucleotide sequence ID" value="NC_021219.1"/>
</dbReference>
<name>R4PUD9_9BACT</name>
<gene>
    <name evidence="1" type="ORF">L336_0029</name>
</gene>
<dbReference type="AlphaFoldDB" id="R4PUD9"/>
<dbReference type="KEGG" id="saal:L336_0029"/>